<dbReference type="GO" id="GO:0042910">
    <property type="term" value="F:xenobiotic transmembrane transporter activity"/>
    <property type="evidence" value="ECO:0007669"/>
    <property type="project" value="TreeGrafter"/>
</dbReference>
<protein>
    <submittedName>
        <fullName evidence="2">Hydrophobe/amphiphile efflux-1 family RND transporter</fullName>
    </submittedName>
</protein>
<accession>A0A227J5V5</accession>
<dbReference type="SUPFAM" id="SSF82866">
    <property type="entry name" value="Multidrug efflux transporter AcrB transmembrane domain"/>
    <property type="match status" value="1"/>
</dbReference>
<dbReference type="InterPro" id="IPR001036">
    <property type="entry name" value="Acrflvin-R"/>
</dbReference>
<keyword evidence="1" id="KW-0472">Membrane</keyword>
<reference evidence="2 3" key="1">
    <citation type="journal article" date="2017" name="Appl. Environ. Microbiol.">
        <title>Parallel evolution of two clades of a major Atlantic endemic Vibrio parahaemolyticus pathogen lineage by independent acquisition of related pathogenicity islands.</title>
        <authorList>
            <person name="Xu F."/>
            <person name="Gonzalez-Escalona N."/>
            <person name="Drees K.P."/>
            <person name="Sebra R.P."/>
            <person name="Cooper V.S."/>
            <person name="Jones S.H."/>
            <person name="Whistler C.A."/>
        </authorList>
    </citation>
    <scope>NUCLEOTIDE SEQUENCE [LARGE SCALE GENOMIC DNA]</scope>
    <source>
        <strain evidence="2 3">MAVP-3</strain>
    </source>
</reference>
<dbReference type="AlphaFoldDB" id="A0A227J5V5"/>
<feature type="transmembrane region" description="Helical" evidence="1">
    <location>
        <begin position="80"/>
        <end position="99"/>
    </location>
</feature>
<organism evidence="2 3">
    <name type="scientific">Vibrio parahaemolyticus</name>
    <dbReference type="NCBI Taxonomy" id="670"/>
    <lineage>
        <taxon>Bacteria</taxon>
        <taxon>Pseudomonadati</taxon>
        <taxon>Pseudomonadota</taxon>
        <taxon>Gammaproteobacteria</taxon>
        <taxon>Vibrionales</taxon>
        <taxon>Vibrionaceae</taxon>
        <taxon>Vibrio</taxon>
    </lineage>
</organism>
<dbReference type="Gene3D" id="3.30.70.1440">
    <property type="entry name" value="Multidrug efflux transporter AcrB pore domain"/>
    <property type="match status" value="1"/>
</dbReference>
<dbReference type="PANTHER" id="PTHR32063">
    <property type="match status" value="1"/>
</dbReference>
<evidence type="ECO:0000313" key="3">
    <source>
        <dbReference type="Proteomes" id="UP000214596"/>
    </source>
</evidence>
<feature type="transmembrane region" description="Helical" evidence="1">
    <location>
        <begin position="57"/>
        <end position="74"/>
    </location>
</feature>
<keyword evidence="1" id="KW-0812">Transmembrane</keyword>
<sequence>FNGLAAMNIQGGAAPGVSTGEAMAEIEAMVEQLPEGFTVNWNGISYEERLSGNQAPMLYALSILVVFLVLAALYESWSVPLAVVLVVPLGVLGAVLAVLGRGMDNDVFFQV</sequence>
<evidence type="ECO:0000256" key="1">
    <source>
        <dbReference type="SAM" id="Phobius"/>
    </source>
</evidence>
<dbReference type="Pfam" id="PF00873">
    <property type="entry name" value="ACR_tran"/>
    <property type="match status" value="1"/>
</dbReference>
<feature type="non-terminal residue" evidence="2">
    <location>
        <position position="111"/>
    </location>
</feature>
<dbReference type="Proteomes" id="UP000214596">
    <property type="component" value="Unassembled WGS sequence"/>
</dbReference>
<dbReference type="Gene3D" id="1.20.1640.10">
    <property type="entry name" value="Multidrug efflux transporter AcrB transmembrane domain"/>
    <property type="match status" value="1"/>
</dbReference>
<feature type="non-terminal residue" evidence="2">
    <location>
        <position position="1"/>
    </location>
</feature>
<comment type="caution">
    <text evidence="2">The sequence shown here is derived from an EMBL/GenBank/DDBJ whole genome shotgun (WGS) entry which is preliminary data.</text>
</comment>
<dbReference type="GO" id="GO:0005886">
    <property type="term" value="C:plasma membrane"/>
    <property type="evidence" value="ECO:0007669"/>
    <property type="project" value="TreeGrafter"/>
</dbReference>
<proteinExistence type="predicted"/>
<dbReference type="PANTHER" id="PTHR32063:SF13">
    <property type="entry name" value="MULTIDRUG EFFLUX PUMP SUBUNIT ACRB-RELATED"/>
    <property type="match status" value="1"/>
</dbReference>
<gene>
    <name evidence="2" type="ORF">CA163_26930</name>
</gene>
<dbReference type="EMBL" id="NIXT01002917">
    <property type="protein sequence ID" value="OXE29764.1"/>
    <property type="molecule type" value="Genomic_DNA"/>
</dbReference>
<keyword evidence="1" id="KW-1133">Transmembrane helix</keyword>
<evidence type="ECO:0000313" key="2">
    <source>
        <dbReference type="EMBL" id="OXE29764.1"/>
    </source>
</evidence>
<name>A0A227J5V5_VIBPH</name>